<accession>A0AB39NZY6</accession>
<evidence type="ECO:0000259" key="2">
    <source>
        <dbReference type="Pfam" id="PF00690"/>
    </source>
</evidence>
<protein>
    <submittedName>
        <fullName evidence="3">Cation-transporting P-type ATPase</fullName>
    </submittedName>
</protein>
<dbReference type="Pfam" id="PF00690">
    <property type="entry name" value="Cation_ATPase_N"/>
    <property type="match status" value="1"/>
</dbReference>
<dbReference type="EMBL" id="CP163433">
    <property type="protein sequence ID" value="XDQ22519.1"/>
    <property type="molecule type" value="Genomic_DNA"/>
</dbReference>
<dbReference type="RefSeq" id="WP_308375781.1">
    <property type="nucleotide sequence ID" value="NZ_CP163433.1"/>
</dbReference>
<dbReference type="SUPFAM" id="SSF81665">
    <property type="entry name" value="Calcium ATPase, transmembrane domain M"/>
    <property type="match status" value="1"/>
</dbReference>
<organism evidence="3">
    <name type="scientific">Streptomyces sp. R17</name>
    <dbReference type="NCBI Taxonomy" id="3238626"/>
    <lineage>
        <taxon>Bacteria</taxon>
        <taxon>Bacillati</taxon>
        <taxon>Actinomycetota</taxon>
        <taxon>Actinomycetes</taxon>
        <taxon>Kitasatosporales</taxon>
        <taxon>Streptomycetaceae</taxon>
        <taxon>Streptomyces</taxon>
    </lineage>
</organism>
<gene>
    <name evidence="3" type="ORF">AB5J48_32280</name>
</gene>
<feature type="compositionally biased region" description="Basic and acidic residues" evidence="1">
    <location>
        <begin position="49"/>
        <end position="58"/>
    </location>
</feature>
<proteinExistence type="predicted"/>
<feature type="region of interest" description="Disordered" evidence="1">
    <location>
        <begin position="1"/>
        <end position="69"/>
    </location>
</feature>
<reference evidence="3" key="1">
    <citation type="submission" date="2024-07" db="EMBL/GenBank/DDBJ databases">
        <authorList>
            <person name="Yu S.T."/>
        </authorList>
    </citation>
    <scope>NUCLEOTIDE SEQUENCE</scope>
    <source>
        <strain evidence="3">R17</strain>
    </source>
</reference>
<evidence type="ECO:0000313" key="3">
    <source>
        <dbReference type="EMBL" id="XDQ22519.1"/>
    </source>
</evidence>
<sequence length="69" mass="7316">MDTGTKSPAPGGRKDGTSGSGPRPPVLGLPVDDVFAALDTPRRGLQGEQARDRLEKYGANELPRATTRR</sequence>
<name>A0AB39NZY6_9ACTN</name>
<dbReference type="InterPro" id="IPR004014">
    <property type="entry name" value="ATPase_P-typ_cation-transptr_N"/>
</dbReference>
<feature type="domain" description="Cation-transporting P-type ATPase N-terminal" evidence="2">
    <location>
        <begin position="29"/>
        <end position="66"/>
    </location>
</feature>
<evidence type="ECO:0000256" key="1">
    <source>
        <dbReference type="SAM" id="MobiDB-lite"/>
    </source>
</evidence>
<dbReference type="InterPro" id="IPR023298">
    <property type="entry name" value="ATPase_P-typ_TM_dom_sf"/>
</dbReference>
<dbReference type="AlphaFoldDB" id="A0AB39NZY6"/>